<name>A0ABP8WM33_9MICO</name>
<dbReference type="SUPFAM" id="SSF46785">
    <property type="entry name" value="Winged helix' DNA-binding domain"/>
    <property type="match status" value="1"/>
</dbReference>
<dbReference type="CDD" id="cd07377">
    <property type="entry name" value="WHTH_GntR"/>
    <property type="match status" value="1"/>
</dbReference>
<organism evidence="5 6">
    <name type="scientific">Promicromonospora umidemergens</name>
    <dbReference type="NCBI Taxonomy" id="629679"/>
    <lineage>
        <taxon>Bacteria</taxon>
        <taxon>Bacillati</taxon>
        <taxon>Actinomycetota</taxon>
        <taxon>Actinomycetes</taxon>
        <taxon>Micrococcales</taxon>
        <taxon>Promicromonosporaceae</taxon>
        <taxon>Promicromonospora</taxon>
    </lineage>
</organism>
<dbReference type="EMBL" id="BAABHM010000005">
    <property type="protein sequence ID" value="GAA4692128.1"/>
    <property type="molecule type" value="Genomic_DNA"/>
</dbReference>
<dbReference type="InterPro" id="IPR036388">
    <property type="entry name" value="WH-like_DNA-bd_sf"/>
</dbReference>
<evidence type="ECO:0000313" key="5">
    <source>
        <dbReference type="EMBL" id="GAA4692128.1"/>
    </source>
</evidence>
<comment type="caution">
    <text evidence="5">The sequence shown here is derived from an EMBL/GenBank/DDBJ whole genome shotgun (WGS) entry which is preliminary data.</text>
</comment>
<evidence type="ECO:0000256" key="3">
    <source>
        <dbReference type="ARBA" id="ARBA00023163"/>
    </source>
</evidence>
<keyword evidence="3" id="KW-0804">Transcription</keyword>
<dbReference type="InterPro" id="IPR050679">
    <property type="entry name" value="Bact_HTH_transcr_reg"/>
</dbReference>
<evidence type="ECO:0000256" key="2">
    <source>
        <dbReference type="ARBA" id="ARBA00023125"/>
    </source>
</evidence>
<keyword evidence="6" id="KW-1185">Reference proteome</keyword>
<dbReference type="PANTHER" id="PTHR44846">
    <property type="entry name" value="MANNOSYL-D-GLYCERATE TRANSPORT/METABOLISM SYSTEM REPRESSOR MNGR-RELATED"/>
    <property type="match status" value="1"/>
</dbReference>
<dbReference type="Pfam" id="PF00392">
    <property type="entry name" value="GntR"/>
    <property type="match status" value="1"/>
</dbReference>
<protein>
    <recommendedName>
        <fullName evidence="4">HTH gntR-type domain-containing protein</fullName>
    </recommendedName>
</protein>
<dbReference type="Gene3D" id="1.10.10.10">
    <property type="entry name" value="Winged helix-like DNA-binding domain superfamily/Winged helix DNA-binding domain"/>
    <property type="match status" value="1"/>
</dbReference>
<evidence type="ECO:0000313" key="6">
    <source>
        <dbReference type="Proteomes" id="UP001500843"/>
    </source>
</evidence>
<sequence>MSTGERKLTDLAVQAGTVDRMSLDPDDPRPPYQQVAAALRAAILTRTIAPGDKLPSQKELGEHYGVARMTVQQALRILKDDGLVTSRQGSGMYARERTERPVGLRPHLEKAFEAEDVRIDVVGYTAETLHGAIAEPLDKIRTGRLAPKSIHLRLLMSDMTKPLALPAAVSGDDEDNAGTRQRMADIGARHISAVRDSVLELADLELVPAVTVEARSFGSAPVFKAYVINGDVAFFGFYPVVTHDVRVNGEKVSIFDPMGKDAVLFHYTDDGDPESVESTFVVQIRQWFDSVWNSVATEVAQ</sequence>
<proteinExistence type="predicted"/>
<dbReference type="InterPro" id="IPR036390">
    <property type="entry name" value="WH_DNA-bd_sf"/>
</dbReference>
<dbReference type="SMART" id="SM00345">
    <property type="entry name" value="HTH_GNTR"/>
    <property type="match status" value="1"/>
</dbReference>
<dbReference type="PANTHER" id="PTHR44846:SF17">
    <property type="entry name" value="GNTR-FAMILY TRANSCRIPTIONAL REGULATOR"/>
    <property type="match status" value="1"/>
</dbReference>
<keyword evidence="1" id="KW-0805">Transcription regulation</keyword>
<reference evidence="6" key="1">
    <citation type="journal article" date="2019" name="Int. J. Syst. Evol. Microbiol.">
        <title>The Global Catalogue of Microorganisms (GCM) 10K type strain sequencing project: providing services to taxonomists for standard genome sequencing and annotation.</title>
        <authorList>
            <consortium name="The Broad Institute Genomics Platform"/>
            <consortium name="The Broad Institute Genome Sequencing Center for Infectious Disease"/>
            <person name="Wu L."/>
            <person name="Ma J."/>
        </authorList>
    </citation>
    <scope>NUCLEOTIDE SEQUENCE [LARGE SCALE GENOMIC DNA]</scope>
    <source>
        <strain evidence="6">JCM 17975</strain>
    </source>
</reference>
<accession>A0ABP8WM33</accession>
<evidence type="ECO:0000259" key="4">
    <source>
        <dbReference type="PROSITE" id="PS50949"/>
    </source>
</evidence>
<gene>
    <name evidence="5" type="ORF">GCM10023198_08930</name>
</gene>
<dbReference type="Proteomes" id="UP001500843">
    <property type="component" value="Unassembled WGS sequence"/>
</dbReference>
<feature type="domain" description="HTH gntR-type" evidence="4">
    <location>
        <begin position="29"/>
        <end position="97"/>
    </location>
</feature>
<dbReference type="PROSITE" id="PS50949">
    <property type="entry name" value="HTH_GNTR"/>
    <property type="match status" value="1"/>
</dbReference>
<dbReference type="InterPro" id="IPR000524">
    <property type="entry name" value="Tscrpt_reg_HTH_GntR"/>
</dbReference>
<evidence type="ECO:0000256" key="1">
    <source>
        <dbReference type="ARBA" id="ARBA00023015"/>
    </source>
</evidence>
<dbReference type="PRINTS" id="PR00035">
    <property type="entry name" value="HTHGNTR"/>
</dbReference>
<keyword evidence="2" id="KW-0238">DNA-binding</keyword>